<keyword evidence="1" id="KW-1133">Transmembrane helix</keyword>
<dbReference type="PANTHER" id="PTHR21879">
    <property type="entry name" value="FI03362P-RELATED-RELATED"/>
    <property type="match status" value="1"/>
</dbReference>
<keyword evidence="3" id="KW-1185">Reference proteome</keyword>
<name>A0A482W4F4_ASBVE</name>
<dbReference type="InterPro" id="IPR012464">
    <property type="entry name" value="DUF1676"/>
</dbReference>
<organism evidence="2 3">
    <name type="scientific">Asbolus verrucosus</name>
    <name type="common">Desert ironclad beetle</name>
    <dbReference type="NCBI Taxonomy" id="1661398"/>
    <lineage>
        <taxon>Eukaryota</taxon>
        <taxon>Metazoa</taxon>
        <taxon>Ecdysozoa</taxon>
        <taxon>Arthropoda</taxon>
        <taxon>Hexapoda</taxon>
        <taxon>Insecta</taxon>
        <taxon>Pterygota</taxon>
        <taxon>Neoptera</taxon>
        <taxon>Endopterygota</taxon>
        <taxon>Coleoptera</taxon>
        <taxon>Polyphaga</taxon>
        <taxon>Cucujiformia</taxon>
        <taxon>Tenebrionidae</taxon>
        <taxon>Pimeliinae</taxon>
        <taxon>Asbolus</taxon>
    </lineage>
</organism>
<gene>
    <name evidence="2" type="ORF">BDFB_012022</name>
</gene>
<evidence type="ECO:0000313" key="2">
    <source>
        <dbReference type="EMBL" id="RZC39805.1"/>
    </source>
</evidence>
<keyword evidence="1" id="KW-0812">Transmembrane</keyword>
<feature type="non-terminal residue" evidence="2">
    <location>
        <position position="1"/>
    </location>
</feature>
<accession>A0A482W4F4</accession>
<dbReference type="STRING" id="1661398.A0A482W4F4"/>
<dbReference type="EMBL" id="QDEB01031241">
    <property type="protein sequence ID" value="RZC39805.1"/>
    <property type="molecule type" value="Genomic_DNA"/>
</dbReference>
<protein>
    <recommendedName>
        <fullName evidence="4">Osiris 19</fullName>
    </recommendedName>
</protein>
<proteinExistence type="predicted"/>
<dbReference type="GO" id="GO:0016020">
    <property type="term" value="C:membrane"/>
    <property type="evidence" value="ECO:0007669"/>
    <property type="project" value="TreeGrafter"/>
</dbReference>
<dbReference type="Pfam" id="PF07898">
    <property type="entry name" value="DUF1676"/>
    <property type="match status" value="1"/>
</dbReference>
<dbReference type="PANTHER" id="PTHR21879:SF6">
    <property type="entry name" value="OSIRIS 19, ISOFORM A"/>
    <property type="match status" value="1"/>
</dbReference>
<feature type="transmembrane region" description="Helical" evidence="1">
    <location>
        <begin position="113"/>
        <end position="132"/>
    </location>
</feature>
<dbReference type="Proteomes" id="UP000292052">
    <property type="component" value="Unassembled WGS sequence"/>
</dbReference>
<evidence type="ECO:0008006" key="4">
    <source>
        <dbReference type="Google" id="ProtNLM"/>
    </source>
</evidence>
<dbReference type="OrthoDB" id="6622845at2759"/>
<comment type="caution">
    <text evidence="2">The sequence shown here is derived from an EMBL/GenBank/DDBJ whole genome shotgun (WGS) entry which is preliminary data.</text>
</comment>
<keyword evidence="1" id="KW-0472">Membrane</keyword>
<dbReference type="AlphaFoldDB" id="A0A482W4F4"/>
<reference evidence="2 3" key="1">
    <citation type="submission" date="2017-03" db="EMBL/GenBank/DDBJ databases">
        <title>Genome of the blue death feigning beetle - Asbolus verrucosus.</title>
        <authorList>
            <person name="Rider S.D."/>
        </authorList>
    </citation>
    <scope>NUCLEOTIDE SEQUENCE [LARGE SCALE GENOMIC DNA]</scope>
    <source>
        <strain evidence="2">Butters</strain>
        <tissue evidence="2">Head and leg muscle</tissue>
    </source>
</reference>
<evidence type="ECO:0000313" key="3">
    <source>
        <dbReference type="Proteomes" id="UP000292052"/>
    </source>
</evidence>
<evidence type="ECO:0000256" key="1">
    <source>
        <dbReference type="SAM" id="Phobius"/>
    </source>
</evidence>
<sequence length="178" mass="19958">LSDYIEITRNSYQNREAKNANSLEDTIEEYMKSHDVNFKLPIVGSTLTFAARNLDNDEVDVKLRFNSGSQVEARKKSKLKKIFVPIFVFILIKAMIMIPLALGILAIKTWNALQLSFVSFVVALALGVWQLCKKISGDNAHPHIVAAHNPWEANRYAARAFDGDAAQKLAYSAYVPET</sequence>
<feature type="transmembrane region" description="Helical" evidence="1">
    <location>
        <begin position="82"/>
        <end position="107"/>
    </location>
</feature>